<evidence type="ECO:0000256" key="1">
    <source>
        <dbReference type="ARBA" id="ARBA00010088"/>
    </source>
</evidence>
<comment type="similarity">
    <text evidence="1">Belongs to the peptidase S33 family.</text>
</comment>
<dbReference type="STRING" id="1111738.GCA_000427905_02280"/>
<dbReference type="PANTHER" id="PTHR43248:SF29">
    <property type="entry name" value="TRIPEPTIDYL AMINOPEPTIDASE"/>
    <property type="match status" value="1"/>
</dbReference>
<comment type="caution">
    <text evidence="8">The sequence shown here is derived from an EMBL/GenBank/DDBJ whole genome shotgun (WGS) entry which is preliminary data.</text>
</comment>
<organism evidence="8">
    <name type="scientific">Thermocrispum agreste</name>
    <dbReference type="NCBI Taxonomy" id="37925"/>
    <lineage>
        <taxon>Bacteria</taxon>
        <taxon>Bacillati</taxon>
        <taxon>Actinomycetota</taxon>
        <taxon>Actinomycetes</taxon>
        <taxon>Pseudonocardiales</taxon>
        <taxon>Pseudonocardiaceae</taxon>
        <taxon>Thermocrispum</taxon>
    </lineage>
</organism>
<dbReference type="PROSITE" id="PS51257">
    <property type="entry name" value="PROKAR_LIPOPROTEIN"/>
    <property type="match status" value="1"/>
</dbReference>
<gene>
    <name evidence="8" type="ORF">DIU77_08730</name>
</gene>
<feature type="domain" description="Peptidase S33 tripeptidyl aminopeptidase-like C-terminal" evidence="7">
    <location>
        <begin position="423"/>
        <end position="522"/>
    </location>
</feature>
<evidence type="ECO:0000313" key="8">
    <source>
        <dbReference type="EMBL" id="PZM97846.1"/>
    </source>
</evidence>
<keyword evidence="2 5" id="KW-0732">Signal</keyword>
<dbReference type="Gene3D" id="3.40.50.1820">
    <property type="entry name" value="alpha/beta hydrolase"/>
    <property type="match status" value="2"/>
</dbReference>
<dbReference type="PANTHER" id="PTHR43248">
    <property type="entry name" value="2-SUCCINYL-6-HYDROXY-2,4-CYCLOHEXADIENE-1-CARBOXYLATE SYNTHASE"/>
    <property type="match status" value="1"/>
</dbReference>
<dbReference type="InterPro" id="IPR029058">
    <property type="entry name" value="AB_hydrolase_fold"/>
</dbReference>
<evidence type="ECO:0000259" key="7">
    <source>
        <dbReference type="Pfam" id="PF08386"/>
    </source>
</evidence>
<evidence type="ECO:0000256" key="2">
    <source>
        <dbReference type="ARBA" id="ARBA00022729"/>
    </source>
</evidence>
<feature type="chain" id="PRO_5015937066" evidence="5">
    <location>
        <begin position="21"/>
        <end position="524"/>
    </location>
</feature>
<sequence length="524" mass="55052">MVVRVSRRTRITGALTSALAALLTAGCTVGPSERPAVLIQDTPGEDTASDEQGPAPLPPLGAPPPNAIGWRDWPECLPSVTDRLPPAARGLTVECSTVVGPSLDHRGPEHEVALMRVGKGDLGRRVPVVVVGDVDGPPGSELAAELAGRLPDRLLQQVALVGVDRRGTGRSNPIDCIPRYARHGLLGLDPDSSDPEPLVEAVRKSGQECSIALGNEQTVYDARHTAEDLEEVRRTVGVPKLHAIARGEGSRVLIAYANAHPQSVGRFVFDGTPDPATDATATLADLAAAAEATLRAFGDDCASRSDCPLGSDPSSALAKAVDRARHDPAEVDGIQVGPAMVLYAAWLGLRDPDGWPHLARAIDDAADGSPARLVRLVRPVLEPSGEAPPTIDATLTTICNDTTTRLPTERIVQLAASWREKYPTFGGLIAQRLLWCSQWPVPTEKPPGLHTPGIPPTLLIATAADPVTPEKGTSRTADQLAGARKVSWEGAGHGAIGRSDCVTKNVTDFLLDGKVPNSNVVCPA</sequence>
<keyword evidence="3 8" id="KW-0378">Hydrolase</keyword>
<evidence type="ECO:0000256" key="3">
    <source>
        <dbReference type="ARBA" id="ARBA00022801"/>
    </source>
</evidence>
<dbReference type="EMBL" id="QGUI01000284">
    <property type="protein sequence ID" value="PZM97846.1"/>
    <property type="molecule type" value="Genomic_DNA"/>
</dbReference>
<evidence type="ECO:0000256" key="4">
    <source>
        <dbReference type="SAM" id="MobiDB-lite"/>
    </source>
</evidence>
<evidence type="ECO:0000259" key="6">
    <source>
        <dbReference type="Pfam" id="PF00561"/>
    </source>
</evidence>
<feature type="region of interest" description="Disordered" evidence="4">
    <location>
        <begin position="37"/>
        <end position="64"/>
    </location>
</feature>
<protein>
    <submittedName>
        <fullName evidence="8">Alpha/beta hydrolase</fullName>
    </submittedName>
</protein>
<dbReference type="InterPro" id="IPR051601">
    <property type="entry name" value="Serine_prot/Carboxylest_S33"/>
</dbReference>
<feature type="signal peptide" evidence="5">
    <location>
        <begin position="1"/>
        <end position="20"/>
    </location>
</feature>
<accession>A0A2W4LQB2</accession>
<dbReference type="Pfam" id="PF08386">
    <property type="entry name" value="Abhydrolase_4"/>
    <property type="match status" value="1"/>
</dbReference>
<dbReference type="InterPro" id="IPR000073">
    <property type="entry name" value="AB_hydrolase_1"/>
</dbReference>
<dbReference type="AlphaFoldDB" id="A0A2W4LQB2"/>
<dbReference type="SUPFAM" id="SSF53474">
    <property type="entry name" value="alpha/beta-Hydrolases"/>
    <property type="match status" value="1"/>
</dbReference>
<dbReference type="InterPro" id="IPR013595">
    <property type="entry name" value="Pept_S33_TAP-like_C"/>
</dbReference>
<proteinExistence type="inferred from homology"/>
<feature type="compositionally biased region" description="Pro residues" evidence="4">
    <location>
        <begin position="55"/>
        <end position="64"/>
    </location>
</feature>
<name>A0A2W4LQB2_9PSEU</name>
<dbReference type="GO" id="GO:0016787">
    <property type="term" value="F:hydrolase activity"/>
    <property type="evidence" value="ECO:0007669"/>
    <property type="project" value="UniProtKB-KW"/>
</dbReference>
<feature type="domain" description="AB hydrolase-1" evidence="6">
    <location>
        <begin position="157"/>
        <end position="317"/>
    </location>
</feature>
<reference evidence="8" key="1">
    <citation type="submission" date="2018-05" db="EMBL/GenBank/DDBJ databases">
        <authorList>
            <person name="Lanie J.A."/>
            <person name="Ng W.-L."/>
            <person name="Kazmierczak K.M."/>
            <person name="Andrzejewski T.M."/>
            <person name="Davidsen T.M."/>
            <person name="Wayne K.J."/>
            <person name="Tettelin H."/>
            <person name="Glass J.I."/>
            <person name="Rusch D."/>
            <person name="Podicherti R."/>
            <person name="Tsui H.-C.T."/>
            <person name="Winkler M.E."/>
        </authorList>
    </citation>
    <scope>NUCLEOTIDE SEQUENCE</scope>
    <source>
        <strain evidence="8">ZC4RG45</strain>
    </source>
</reference>
<dbReference type="Pfam" id="PF00561">
    <property type="entry name" value="Abhydrolase_1"/>
    <property type="match status" value="1"/>
</dbReference>
<evidence type="ECO:0000256" key="5">
    <source>
        <dbReference type="SAM" id="SignalP"/>
    </source>
</evidence>